<evidence type="ECO:0000313" key="1">
    <source>
        <dbReference type="EMBL" id="KZS03220.1"/>
    </source>
</evidence>
<dbReference type="AlphaFoldDB" id="A0A164KFM5"/>
<evidence type="ECO:0000313" key="2">
    <source>
        <dbReference type="Proteomes" id="UP000076858"/>
    </source>
</evidence>
<reference evidence="1 2" key="1">
    <citation type="submission" date="2016-03" db="EMBL/GenBank/DDBJ databases">
        <title>EvidentialGene: Evidence-directed Construction of Genes on Genomes.</title>
        <authorList>
            <person name="Gilbert D.G."/>
            <person name="Choi J.-H."/>
            <person name="Mockaitis K."/>
            <person name="Colbourne J."/>
            <person name="Pfrender M."/>
        </authorList>
    </citation>
    <scope>NUCLEOTIDE SEQUENCE [LARGE SCALE GENOMIC DNA]</scope>
    <source>
        <strain evidence="1 2">Xinb3</strain>
        <tissue evidence="1">Complete organism</tissue>
    </source>
</reference>
<proteinExistence type="predicted"/>
<comment type="caution">
    <text evidence="1">The sequence shown here is derived from an EMBL/GenBank/DDBJ whole genome shotgun (WGS) entry which is preliminary data.</text>
</comment>
<name>A0A164KFM5_9CRUS</name>
<organism evidence="1 2">
    <name type="scientific">Daphnia magna</name>
    <dbReference type="NCBI Taxonomy" id="35525"/>
    <lineage>
        <taxon>Eukaryota</taxon>
        <taxon>Metazoa</taxon>
        <taxon>Ecdysozoa</taxon>
        <taxon>Arthropoda</taxon>
        <taxon>Crustacea</taxon>
        <taxon>Branchiopoda</taxon>
        <taxon>Diplostraca</taxon>
        <taxon>Cladocera</taxon>
        <taxon>Anomopoda</taxon>
        <taxon>Daphniidae</taxon>
        <taxon>Daphnia</taxon>
    </lineage>
</organism>
<sequence>MLISSSEEKATIYRFILLSFQLPRICRWVFKKNMLPSVKANR</sequence>
<keyword evidence="2" id="KW-1185">Reference proteome</keyword>
<gene>
    <name evidence="1" type="ORF">APZ42_034112</name>
</gene>
<protein>
    <submittedName>
        <fullName evidence="1">Uncharacterized protein</fullName>
    </submittedName>
</protein>
<dbReference type="EMBL" id="LRGB01003325">
    <property type="protein sequence ID" value="KZS03220.1"/>
    <property type="molecule type" value="Genomic_DNA"/>
</dbReference>
<accession>A0A164KFM5</accession>
<dbReference type="Proteomes" id="UP000076858">
    <property type="component" value="Unassembled WGS sequence"/>
</dbReference>